<accession>A0A6I2L139</accession>
<proteinExistence type="predicted"/>
<dbReference type="InterPro" id="IPR036390">
    <property type="entry name" value="WH_DNA-bd_sf"/>
</dbReference>
<dbReference type="InterPro" id="IPR036388">
    <property type="entry name" value="WH-like_DNA-bd_sf"/>
</dbReference>
<dbReference type="AlphaFoldDB" id="A0A6I2L139"/>
<evidence type="ECO:0000313" key="3">
    <source>
        <dbReference type="Proteomes" id="UP000433309"/>
    </source>
</evidence>
<dbReference type="EMBL" id="WKJK01000007">
    <property type="protein sequence ID" value="MRW91440.1"/>
    <property type="molecule type" value="Genomic_DNA"/>
</dbReference>
<protein>
    <submittedName>
        <fullName evidence="2">Helix-turn-helix domain-containing protein</fullName>
    </submittedName>
</protein>
<dbReference type="Pfam" id="PF12840">
    <property type="entry name" value="HTH_20"/>
    <property type="match status" value="1"/>
</dbReference>
<dbReference type="Gene3D" id="1.10.10.10">
    <property type="entry name" value="Winged helix-like DNA-binding domain superfamily/Winged helix DNA-binding domain"/>
    <property type="match status" value="1"/>
</dbReference>
<dbReference type="InterPro" id="IPR011991">
    <property type="entry name" value="ArsR-like_HTH"/>
</dbReference>
<sequence>MDAGNRALLVEGDAVLPLVKALSSDTRQAMLGLLTHKVLNLSELAAAMNLPHSTVSFNVNQLEAVGLVVVETEPGTRGIQKLCSKRYDEVRIRLPGAAVEAEQNTVTISMPIGSYRSVEASPTCGLVSETKIIGMLDDPRSFFEPEHVNAQLLWFGAGHVEYAFPNNVPYGAVTTELSLSMELCSEAPNYNPDWPSDITLWINDVEVGTWTSPGDFGGKPALLTPSWWQIEGTTYGMLKHWSVSERGAMIDGVSLGATTIGDLKLAQANHIRVRIGVKDDARNKGGLNLFGRKFGNYPQDIVMKLGFEFPSGVAVPVSPKNG</sequence>
<dbReference type="GO" id="GO:0003700">
    <property type="term" value="F:DNA-binding transcription factor activity"/>
    <property type="evidence" value="ECO:0007669"/>
    <property type="project" value="InterPro"/>
</dbReference>
<dbReference type="CDD" id="cd00090">
    <property type="entry name" value="HTH_ARSR"/>
    <property type="match status" value="1"/>
</dbReference>
<dbReference type="InterPro" id="IPR001845">
    <property type="entry name" value="HTH_ArsR_DNA-bd_dom"/>
</dbReference>
<organism evidence="2 3">
    <name type="scientific">Duganella guangzhouensis</name>
    <dbReference type="NCBI Taxonomy" id="2666084"/>
    <lineage>
        <taxon>Bacteria</taxon>
        <taxon>Pseudomonadati</taxon>
        <taxon>Pseudomonadota</taxon>
        <taxon>Betaproteobacteria</taxon>
        <taxon>Burkholderiales</taxon>
        <taxon>Oxalobacteraceae</taxon>
        <taxon>Telluria group</taxon>
        <taxon>Duganella</taxon>
    </lineage>
</organism>
<evidence type="ECO:0000313" key="2">
    <source>
        <dbReference type="EMBL" id="MRW91440.1"/>
    </source>
</evidence>
<dbReference type="Proteomes" id="UP000433309">
    <property type="component" value="Unassembled WGS sequence"/>
</dbReference>
<keyword evidence="3" id="KW-1185">Reference proteome</keyword>
<gene>
    <name evidence="2" type="ORF">GJ699_15720</name>
</gene>
<dbReference type="RefSeq" id="WP_154377824.1">
    <property type="nucleotide sequence ID" value="NZ_WKJK01000007.1"/>
</dbReference>
<reference evidence="2 3" key="1">
    <citation type="submission" date="2019-11" db="EMBL/GenBank/DDBJ databases">
        <title>Novel species isolated from a subtropical stream in China.</title>
        <authorList>
            <person name="Lu H."/>
        </authorList>
    </citation>
    <scope>NUCLEOTIDE SEQUENCE [LARGE SCALE GENOMIC DNA]</scope>
    <source>
        <strain evidence="2 3">FT80W</strain>
    </source>
</reference>
<evidence type="ECO:0000259" key="1">
    <source>
        <dbReference type="SMART" id="SM00418"/>
    </source>
</evidence>
<feature type="domain" description="HTH arsR-type" evidence="1">
    <location>
        <begin position="17"/>
        <end position="99"/>
    </location>
</feature>
<name>A0A6I2L139_9BURK</name>
<dbReference type="SUPFAM" id="SSF46785">
    <property type="entry name" value="Winged helix' DNA-binding domain"/>
    <property type="match status" value="1"/>
</dbReference>
<comment type="caution">
    <text evidence="2">The sequence shown here is derived from an EMBL/GenBank/DDBJ whole genome shotgun (WGS) entry which is preliminary data.</text>
</comment>
<dbReference type="SMART" id="SM00418">
    <property type="entry name" value="HTH_ARSR"/>
    <property type="match status" value="1"/>
</dbReference>